<dbReference type="AlphaFoldDB" id="A0A9W7HLW6"/>
<dbReference type="InterPro" id="IPR013103">
    <property type="entry name" value="RVT_2"/>
</dbReference>
<evidence type="ECO:0000313" key="3">
    <source>
        <dbReference type="Proteomes" id="UP001165190"/>
    </source>
</evidence>
<feature type="domain" description="Reverse transcriptase Ty1/copia-type" evidence="1">
    <location>
        <begin position="1"/>
        <end position="55"/>
    </location>
</feature>
<dbReference type="EMBL" id="BSYR01000016">
    <property type="protein sequence ID" value="GMI79227.1"/>
    <property type="molecule type" value="Genomic_DNA"/>
</dbReference>
<comment type="caution">
    <text evidence="2">The sequence shown here is derived from an EMBL/GenBank/DDBJ whole genome shotgun (WGS) entry which is preliminary data.</text>
</comment>
<dbReference type="PANTHER" id="PTHR11439:SF503">
    <property type="entry name" value="CYSTEINE-RICH RLK (RECEPTOR-LIKE PROTEIN KINASE) 8"/>
    <property type="match status" value="1"/>
</dbReference>
<proteinExistence type="predicted"/>
<evidence type="ECO:0000259" key="1">
    <source>
        <dbReference type="Pfam" id="PF07727"/>
    </source>
</evidence>
<dbReference type="Proteomes" id="UP001165190">
    <property type="component" value="Unassembled WGS sequence"/>
</dbReference>
<evidence type="ECO:0000313" key="2">
    <source>
        <dbReference type="EMBL" id="GMI79227.1"/>
    </source>
</evidence>
<keyword evidence="3" id="KW-1185">Reference proteome</keyword>
<dbReference type="InterPro" id="IPR043502">
    <property type="entry name" value="DNA/RNA_pol_sf"/>
</dbReference>
<organism evidence="2 3">
    <name type="scientific">Hibiscus trionum</name>
    <name type="common">Flower of an hour</name>
    <dbReference type="NCBI Taxonomy" id="183268"/>
    <lineage>
        <taxon>Eukaryota</taxon>
        <taxon>Viridiplantae</taxon>
        <taxon>Streptophyta</taxon>
        <taxon>Embryophyta</taxon>
        <taxon>Tracheophyta</taxon>
        <taxon>Spermatophyta</taxon>
        <taxon>Magnoliopsida</taxon>
        <taxon>eudicotyledons</taxon>
        <taxon>Gunneridae</taxon>
        <taxon>Pentapetalae</taxon>
        <taxon>rosids</taxon>
        <taxon>malvids</taxon>
        <taxon>Malvales</taxon>
        <taxon>Malvaceae</taxon>
        <taxon>Malvoideae</taxon>
        <taxon>Hibiscus</taxon>
    </lineage>
</organism>
<dbReference type="PANTHER" id="PTHR11439">
    <property type="entry name" value="GAG-POL-RELATED RETROTRANSPOSON"/>
    <property type="match status" value="1"/>
</dbReference>
<keyword evidence="2" id="KW-0808">Transferase</keyword>
<reference evidence="2" key="1">
    <citation type="submission" date="2023-05" db="EMBL/GenBank/DDBJ databases">
        <title>Genome and transcriptome analyses reveal genes involved in the formation of fine ridges on petal epidermal cells in Hibiscus trionum.</title>
        <authorList>
            <person name="Koshimizu S."/>
            <person name="Masuda S."/>
            <person name="Ishii T."/>
            <person name="Shirasu K."/>
            <person name="Hoshino A."/>
            <person name="Arita M."/>
        </authorList>
    </citation>
    <scope>NUCLEOTIDE SEQUENCE</scope>
    <source>
        <strain evidence="2">Hamamatsu line</strain>
    </source>
</reference>
<accession>A0A9W7HLW6</accession>
<keyword evidence="2" id="KW-0418">Kinase</keyword>
<dbReference type="Pfam" id="PF07727">
    <property type="entry name" value="RVT_2"/>
    <property type="match status" value="1"/>
</dbReference>
<dbReference type="GO" id="GO:0016301">
    <property type="term" value="F:kinase activity"/>
    <property type="evidence" value="ECO:0007669"/>
    <property type="project" value="UniProtKB-KW"/>
</dbReference>
<dbReference type="SUPFAM" id="SSF56672">
    <property type="entry name" value="DNA/RNA polymerases"/>
    <property type="match status" value="1"/>
</dbReference>
<name>A0A9W7HLW6_HIBTR</name>
<dbReference type="CDD" id="cd09272">
    <property type="entry name" value="RNase_HI_RT_Ty1"/>
    <property type="match status" value="1"/>
</dbReference>
<protein>
    <submittedName>
        <fullName evidence="2">Cysteine-rich RLK (RECEPTOR-like protein kinase) 8</fullName>
    </submittedName>
</protein>
<gene>
    <name evidence="2" type="ORF">HRI_001592000</name>
</gene>
<sequence length="299" mass="34014">MKKGFEMNDFGKMSYFLGIEILQLQQGIFICQRKYAIEVLKKFRMENCKTVNTPAAQGEKLIKNDQARMIDAGQYKSLIGCLLYLSATRPDIMYATSLLSRFMHSPSEVHYRAAKRILRYIKGTTDFGVLYARNAEIKLVGFTDSDWACSSDDMRSTSGYCFFIGSGMICWSSKKPETVAQSTAKAEYVAAAHVVNQCIWLRKLLLDLKHEQVNATEVLCDNKSAVAIAKNPVFHGKTKHINIKYHFLREVEKEGQIQLKHCSSEDQVADIFTKGLPKMKFEKLRESLRVCSSTNVKEE</sequence>
<dbReference type="OrthoDB" id="2551793at2759"/>